<organism evidence="1 2">
    <name type="scientific">Pseudomonas panipatensis</name>
    <dbReference type="NCBI Taxonomy" id="428992"/>
    <lineage>
        <taxon>Bacteria</taxon>
        <taxon>Pseudomonadati</taxon>
        <taxon>Pseudomonadota</taxon>
        <taxon>Gammaproteobacteria</taxon>
        <taxon>Pseudomonadales</taxon>
        <taxon>Pseudomonadaceae</taxon>
        <taxon>Pseudomonas</taxon>
    </lineage>
</organism>
<dbReference type="PANTHER" id="PTHR43611:SF3">
    <property type="entry name" value="FLAVIN MONONUCLEOTIDE HYDROLASE 1, CHLOROPLATIC"/>
    <property type="match status" value="1"/>
</dbReference>
<dbReference type="SFLD" id="SFLDS00003">
    <property type="entry name" value="Haloacid_Dehalogenase"/>
    <property type="match status" value="1"/>
</dbReference>
<dbReference type="PRINTS" id="PR00413">
    <property type="entry name" value="HADHALOGNASE"/>
</dbReference>
<evidence type="ECO:0000313" key="2">
    <source>
        <dbReference type="Proteomes" id="UP000199636"/>
    </source>
</evidence>
<dbReference type="InterPro" id="IPR023198">
    <property type="entry name" value="PGP-like_dom2"/>
</dbReference>
<dbReference type="NCBIfam" id="TIGR01509">
    <property type="entry name" value="HAD-SF-IA-v3"/>
    <property type="match status" value="1"/>
</dbReference>
<dbReference type="EMBL" id="FNDS01000003">
    <property type="protein sequence ID" value="SDH83681.1"/>
    <property type="molecule type" value="Genomic_DNA"/>
</dbReference>
<sequence length="209" mass="23663">MSPSPRVDALVFDLGGVLIDWNPRYLYRTLFGGDDAAMERFLAEVCSSEWNECQDAGRSWAEGIAEAVARHPQDAALIHAYRERWEEMLAGPLHDSVALLEELHDHGMRLLALTNWSGETFPIARQRFAFLDRFEGILVSGDEGLKKPDPAIFQRLIVRYALQPAHTLFIDDSPRNVAAARREGMQALHFSDAPRLREELRRLGVPVSR</sequence>
<reference evidence="2" key="1">
    <citation type="submission" date="2016-10" db="EMBL/GenBank/DDBJ databases">
        <authorList>
            <person name="Varghese N."/>
            <person name="Submissions S."/>
        </authorList>
    </citation>
    <scope>NUCLEOTIDE SEQUENCE [LARGE SCALE GENOMIC DNA]</scope>
    <source>
        <strain evidence="2">CCM 7469</strain>
    </source>
</reference>
<name>A0A1G8FNM9_9PSED</name>
<keyword evidence="2" id="KW-1185">Reference proteome</keyword>
<dbReference type="PANTHER" id="PTHR43611">
    <property type="entry name" value="ALPHA-D-GLUCOSE 1-PHOSPHATE PHOSPHATASE"/>
    <property type="match status" value="1"/>
</dbReference>
<dbReference type="InterPro" id="IPR006439">
    <property type="entry name" value="HAD-SF_hydro_IA"/>
</dbReference>
<dbReference type="RefSeq" id="WP_090262326.1">
    <property type="nucleotide sequence ID" value="NZ_FNDS01000003.1"/>
</dbReference>
<gene>
    <name evidence="1" type="ORF">SAMN05216272_103353</name>
</gene>
<dbReference type="InterPro" id="IPR023214">
    <property type="entry name" value="HAD_sf"/>
</dbReference>
<dbReference type="AlphaFoldDB" id="A0A1G8FNM9"/>
<dbReference type="OrthoDB" id="9797415at2"/>
<dbReference type="Pfam" id="PF00702">
    <property type="entry name" value="Hydrolase"/>
    <property type="match status" value="1"/>
</dbReference>
<dbReference type="Gene3D" id="1.10.150.240">
    <property type="entry name" value="Putative phosphatase, domain 2"/>
    <property type="match status" value="1"/>
</dbReference>
<dbReference type="InterPro" id="IPR036412">
    <property type="entry name" value="HAD-like_sf"/>
</dbReference>
<protein>
    <submittedName>
        <fullName evidence="1">2-haloacid dehalogenase</fullName>
    </submittedName>
</protein>
<proteinExistence type="predicted"/>
<evidence type="ECO:0000313" key="1">
    <source>
        <dbReference type="EMBL" id="SDH83681.1"/>
    </source>
</evidence>
<dbReference type="SFLD" id="SFLDG01129">
    <property type="entry name" value="C1.5:_HAD__Beta-PGM__Phosphata"/>
    <property type="match status" value="1"/>
</dbReference>
<dbReference type="Proteomes" id="UP000199636">
    <property type="component" value="Unassembled WGS sequence"/>
</dbReference>
<accession>A0A1G8FNM9</accession>
<dbReference type="STRING" id="428992.SAMN05216272_103353"/>
<dbReference type="CDD" id="cd02603">
    <property type="entry name" value="HAD_sEH-N_like"/>
    <property type="match status" value="1"/>
</dbReference>
<dbReference type="SUPFAM" id="SSF56784">
    <property type="entry name" value="HAD-like"/>
    <property type="match status" value="1"/>
</dbReference>
<dbReference type="Gene3D" id="3.40.50.1000">
    <property type="entry name" value="HAD superfamily/HAD-like"/>
    <property type="match status" value="1"/>
</dbReference>